<comment type="caution">
    <text evidence="2">The sequence shown here is derived from an EMBL/GenBank/DDBJ whole genome shotgun (WGS) entry which is preliminary data.</text>
</comment>
<evidence type="ECO:0000313" key="3">
    <source>
        <dbReference type="Proteomes" id="UP000471031"/>
    </source>
</evidence>
<evidence type="ECO:0000313" key="2">
    <source>
        <dbReference type="EMBL" id="MZP42991.1"/>
    </source>
</evidence>
<keyword evidence="3" id="KW-1185">Reference proteome</keyword>
<dbReference type="Proteomes" id="UP000471031">
    <property type="component" value="Unassembled WGS sequence"/>
</dbReference>
<reference evidence="2 3" key="1">
    <citation type="submission" date="2020-01" db="EMBL/GenBank/DDBJ databases">
        <title>Whole genome sequence of Heliobacterium gestii DSM 11169.</title>
        <authorList>
            <person name="Kyndt J.A."/>
            <person name="Meyer T.E."/>
        </authorList>
    </citation>
    <scope>NUCLEOTIDE SEQUENCE [LARGE SCALE GENOMIC DNA]</scope>
    <source>
        <strain evidence="2 3">DSM 11169</strain>
    </source>
</reference>
<dbReference type="Pfam" id="PF01973">
    <property type="entry name" value="MptE-like"/>
    <property type="match status" value="1"/>
</dbReference>
<dbReference type="RefSeq" id="WP_161261572.1">
    <property type="nucleotide sequence ID" value="NZ_JAFBDC010000005.1"/>
</dbReference>
<accession>A0A845LBP3</accession>
<dbReference type="InterPro" id="IPR002826">
    <property type="entry name" value="MptE-like"/>
</dbReference>
<dbReference type="OrthoDB" id="5291305at2"/>
<dbReference type="PANTHER" id="PTHR41786:SF1">
    <property type="entry name" value="6-HYDROXYMETHYLPTERIN DIPHOSPHOKINASE MPTE-LIKE DOMAIN-CONTAINING PROTEIN"/>
    <property type="match status" value="1"/>
</dbReference>
<dbReference type="EMBL" id="WXEX01000006">
    <property type="protein sequence ID" value="MZP42991.1"/>
    <property type="molecule type" value="Genomic_DNA"/>
</dbReference>
<name>A0A845LBP3_HELGE</name>
<organism evidence="2 3">
    <name type="scientific">Heliomicrobium gestii</name>
    <name type="common">Heliobacterium gestii</name>
    <dbReference type="NCBI Taxonomy" id="2699"/>
    <lineage>
        <taxon>Bacteria</taxon>
        <taxon>Bacillati</taxon>
        <taxon>Bacillota</taxon>
        <taxon>Clostridia</taxon>
        <taxon>Eubacteriales</taxon>
        <taxon>Heliobacteriaceae</taxon>
        <taxon>Heliomicrobium</taxon>
    </lineage>
</organism>
<dbReference type="PANTHER" id="PTHR41786">
    <property type="entry name" value="MOTILITY ACCESSORY FACTOR MAF"/>
    <property type="match status" value="1"/>
</dbReference>
<evidence type="ECO:0000259" key="1">
    <source>
        <dbReference type="Pfam" id="PF01973"/>
    </source>
</evidence>
<protein>
    <submittedName>
        <fullName evidence="2">DUF115 domain-containing protein</fullName>
    </submittedName>
</protein>
<gene>
    <name evidence="2" type="ORF">GTO89_08080</name>
</gene>
<sequence length="644" mass="71333">MAFIPPAYARFFSDPIFEANLKALASVQPPLAERMARYKAPYNQPFAVEPARSGDLTLLCAVEDRRLYLHSPEDPQQQAREWVAELAGDPGSAFVVFGFGLGYALQVLRQVLPPRVKVLVVERSIEIFWLALWTVDLREVLGDPRFRYAIDVDAGAITPILHQINISAWEALTAQLYEFNHLLTPFDDYYEQVKAQLSDFFQTQQIIAATENHFALIWACNFLRNLPVMLESAPVKHLFERFSSLPAVVVSAGPSLEKNMNRLADFAERGVVIATSPTLRSLLKAGIRPHLVISIDGGEPNYMHFHDLPDDDVPLVFDTTFLPNITVIYRGGGRRFALFAPDKEELFSLVGDHVDVRGSLLNVGASVANLGLHLAYRMGCDPIVFVGQDLAYTGDATHFSGSVFAGSADSVKDGSARIEAVDIYGQKTYTQEIWLAFREWFRLFIAGHPDRRYINATEGGIGIPGAENIALADVLASLPIAGGGEGSRRERIASLVNEAFTAGEGDFSQAATAIAGELKRLSRHLKTISRQCRKGVELVRRYQMNVDRARDVSATMLPYYEQLAKIQRGLEADGKAMAFLRLPFRPVVSQIEQSLVLAGVVDERQAVRNDLARAEAFFVEIGRRAAVIEQVVGEVLGRVTQGRE</sequence>
<proteinExistence type="predicted"/>
<dbReference type="AlphaFoldDB" id="A0A845LBP3"/>
<feature type="domain" description="6-hydroxymethylpterin diphosphokinase MptE-like" evidence="1">
    <location>
        <begin position="221"/>
        <end position="394"/>
    </location>
</feature>